<gene>
    <name evidence="14" type="primary">ttcA</name>
    <name evidence="14" type="ORF">AMPC_15760</name>
</gene>
<dbReference type="Gene3D" id="3.40.50.620">
    <property type="entry name" value="HUPs"/>
    <property type="match status" value="1"/>
</dbReference>
<dbReference type="SUPFAM" id="SSF52402">
    <property type="entry name" value="Adenine nucleotide alpha hydrolases-like"/>
    <property type="match status" value="1"/>
</dbReference>
<evidence type="ECO:0000256" key="5">
    <source>
        <dbReference type="ARBA" id="ARBA00022694"/>
    </source>
</evidence>
<evidence type="ECO:0000313" key="15">
    <source>
        <dbReference type="Proteomes" id="UP001162734"/>
    </source>
</evidence>
<feature type="domain" description="tRNA(Ile)-lysidine/2-thiocytidine synthase N-terminal" evidence="13">
    <location>
        <begin position="32"/>
        <end position="191"/>
    </location>
</feature>
<dbReference type="InterPro" id="IPR035107">
    <property type="entry name" value="tRNA_thiolation_TtcA_Ctu1"/>
</dbReference>
<organism evidence="14 15">
    <name type="scientific">Anaeromyxobacter paludicola</name>
    <dbReference type="NCBI Taxonomy" id="2918171"/>
    <lineage>
        <taxon>Bacteria</taxon>
        <taxon>Pseudomonadati</taxon>
        <taxon>Myxococcota</taxon>
        <taxon>Myxococcia</taxon>
        <taxon>Myxococcales</taxon>
        <taxon>Cystobacterineae</taxon>
        <taxon>Anaeromyxobacteraceae</taxon>
        <taxon>Anaeromyxobacter</taxon>
    </lineage>
</organism>
<keyword evidence="9" id="KW-0460">Magnesium</keyword>
<dbReference type="Proteomes" id="UP001162734">
    <property type="component" value="Chromosome"/>
</dbReference>
<sequence>MLQEITRLERRLLKAASQAIADHQLVENGDRILVAVSGGKDSYTLLHLLMRLKERAPVHFDLVATNLDQGQPGFPADVLRRHFESVGVPHVMLSEDTYSIVKRLVPEEKTTCPVCSRLRRGILYNKAVELGCTKIALGHHRDDLIETLLLSALYSGRLKSMPARLRSDDGRNVVIRPLCYAAEEDIARFSELMRFPIVPCDLCGSQPNLRRKKVKELLRQLSAENPNVKGNLLNALQTVVPSHLLDRGLQARLAEAGAEDPWLDEEDEGCGDLPPEAQALLTIGRR</sequence>
<name>A0ABM7X9F5_9BACT</name>
<dbReference type="InterPro" id="IPR012089">
    <property type="entry name" value="tRNA_Cyd_32_2_STrfase"/>
</dbReference>
<keyword evidence="7" id="KW-0547">Nucleotide-binding</keyword>
<keyword evidence="15" id="KW-1185">Reference proteome</keyword>
<dbReference type="HAMAP" id="MF_01850">
    <property type="entry name" value="TtcA"/>
    <property type="match status" value="1"/>
</dbReference>
<reference evidence="15" key="1">
    <citation type="journal article" date="2022" name="Int. J. Syst. Evol. Microbiol.">
        <title>Anaeromyxobacter oryzae sp. nov., Anaeromyxobacter diazotrophicus sp. nov. and Anaeromyxobacter paludicola sp. nov., isolated from paddy soils.</title>
        <authorList>
            <person name="Itoh H."/>
            <person name="Xu Z."/>
            <person name="Mise K."/>
            <person name="Masuda Y."/>
            <person name="Ushijima N."/>
            <person name="Hayakawa C."/>
            <person name="Shiratori Y."/>
            <person name="Senoo K."/>
        </authorList>
    </citation>
    <scope>NUCLEOTIDE SEQUENCE [LARGE SCALE GENOMIC DNA]</scope>
    <source>
        <strain evidence="15">Red630</strain>
    </source>
</reference>
<keyword evidence="3" id="KW-0820">tRNA-binding</keyword>
<dbReference type="Pfam" id="PF01171">
    <property type="entry name" value="ATP_bind_3"/>
    <property type="match status" value="1"/>
</dbReference>
<dbReference type="EMBL" id="AP025592">
    <property type="protein sequence ID" value="BDG08463.1"/>
    <property type="molecule type" value="Genomic_DNA"/>
</dbReference>
<keyword evidence="5" id="KW-0819">tRNA processing</keyword>
<keyword evidence="2" id="KW-0963">Cytoplasm</keyword>
<keyword evidence="4" id="KW-0808">Transferase</keyword>
<evidence type="ECO:0000256" key="3">
    <source>
        <dbReference type="ARBA" id="ARBA00022555"/>
    </source>
</evidence>
<evidence type="ECO:0000313" key="14">
    <source>
        <dbReference type="EMBL" id="BDG08463.1"/>
    </source>
</evidence>
<proteinExistence type="inferred from homology"/>
<accession>A0ABM7X9F5</accession>
<keyword evidence="12" id="KW-0411">Iron-sulfur</keyword>
<dbReference type="PANTHER" id="PTHR43686:SF1">
    <property type="entry name" value="AMINOTRAN_5 DOMAIN-CONTAINING PROTEIN"/>
    <property type="match status" value="1"/>
</dbReference>
<dbReference type="PANTHER" id="PTHR43686">
    <property type="entry name" value="SULFURTRANSFERASE-RELATED"/>
    <property type="match status" value="1"/>
</dbReference>
<keyword evidence="8" id="KW-0067">ATP-binding</keyword>
<evidence type="ECO:0000256" key="11">
    <source>
        <dbReference type="ARBA" id="ARBA00023004"/>
    </source>
</evidence>
<dbReference type="RefSeq" id="WP_248345641.1">
    <property type="nucleotide sequence ID" value="NZ_AP025592.1"/>
</dbReference>
<keyword evidence="6" id="KW-0479">Metal-binding</keyword>
<evidence type="ECO:0000256" key="9">
    <source>
        <dbReference type="ARBA" id="ARBA00022842"/>
    </source>
</evidence>
<evidence type="ECO:0000256" key="4">
    <source>
        <dbReference type="ARBA" id="ARBA00022679"/>
    </source>
</evidence>
<dbReference type="PIRSF" id="PIRSF004976">
    <property type="entry name" value="ATPase_YdaO"/>
    <property type="match status" value="1"/>
</dbReference>
<evidence type="ECO:0000256" key="8">
    <source>
        <dbReference type="ARBA" id="ARBA00022840"/>
    </source>
</evidence>
<evidence type="ECO:0000256" key="1">
    <source>
        <dbReference type="ARBA" id="ARBA00022485"/>
    </source>
</evidence>
<keyword evidence="11" id="KW-0408">Iron</keyword>
<evidence type="ECO:0000256" key="7">
    <source>
        <dbReference type="ARBA" id="ARBA00022741"/>
    </source>
</evidence>
<keyword evidence="10" id="KW-0694">RNA-binding</keyword>
<evidence type="ECO:0000256" key="2">
    <source>
        <dbReference type="ARBA" id="ARBA00022490"/>
    </source>
</evidence>
<dbReference type="CDD" id="cd24138">
    <property type="entry name" value="TtcA-like"/>
    <property type="match status" value="1"/>
</dbReference>
<evidence type="ECO:0000256" key="6">
    <source>
        <dbReference type="ARBA" id="ARBA00022723"/>
    </source>
</evidence>
<keyword evidence="1" id="KW-0004">4Fe-4S</keyword>
<dbReference type="NCBIfam" id="NF007972">
    <property type="entry name" value="PRK10696.1"/>
    <property type="match status" value="1"/>
</dbReference>
<evidence type="ECO:0000256" key="12">
    <source>
        <dbReference type="ARBA" id="ARBA00023014"/>
    </source>
</evidence>
<protein>
    <submittedName>
        <fullName evidence="14">tRNA 2-thiocytidine biosynthesis protein TtcA</fullName>
    </submittedName>
</protein>
<dbReference type="InterPro" id="IPR014729">
    <property type="entry name" value="Rossmann-like_a/b/a_fold"/>
</dbReference>
<evidence type="ECO:0000256" key="10">
    <source>
        <dbReference type="ARBA" id="ARBA00022884"/>
    </source>
</evidence>
<dbReference type="InterPro" id="IPR011063">
    <property type="entry name" value="TilS/TtcA_N"/>
</dbReference>
<evidence type="ECO:0000259" key="13">
    <source>
        <dbReference type="Pfam" id="PF01171"/>
    </source>
</evidence>